<accession>A0A1H0CP29</accession>
<evidence type="ECO:0000256" key="2">
    <source>
        <dbReference type="ARBA" id="ARBA00006742"/>
    </source>
</evidence>
<comment type="subcellular location">
    <subcellularLocation>
        <location evidence="1">Cell membrane</location>
        <topology evidence="1">Single-pass membrane protein</topology>
    </subcellularLocation>
</comment>
<keyword evidence="10 11" id="KW-0472">Membrane</keyword>
<dbReference type="OrthoDB" id="9811406at2"/>
<dbReference type="PANTHER" id="PTHR33909">
    <property type="entry name" value="SEC TRANSLOCON ACCESSORY COMPLEX SUBUNIT YAJC"/>
    <property type="match status" value="1"/>
</dbReference>
<evidence type="ECO:0000256" key="5">
    <source>
        <dbReference type="ARBA" id="ARBA00022475"/>
    </source>
</evidence>
<evidence type="ECO:0000256" key="9">
    <source>
        <dbReference type="ARBA" id="ARBA00023010"/>
    </source>
</evidence>
<name>A0A1H0CP29_9BACT</name>
<keyword evidence="9" id="KW-0811">Translocation</keyword>
<dbReference type="NCBIfam" id="TIGR00739">
    <property type="entry name" value="yajC"/>
    <property type="match status" value="1"/>
</dbReference>
<keyword evidence="7" id="KW-0653">Protein transport</keyword>
<evidence type="ECO:0000256" key="1">
    <source>
        <dbReference type="ARBA" id="ARBA00004162"/>
    </source>
</evidence>
<keyword evidence="8 11" id="KW-1133">Transmembrane helix</keyword>
<dbReference type="Proteomes" id="UP000199602">
    <property type="component" value="Unassembled WGS sequence"/>
</dbReference>
<keyword evidence="4" id="KW-0813">Transport</keyword>
<dbReference type="GO" id="GO:0015031">
    <property type="term" value="P:protein transport"/>
    <property type="evidence" value="ECO:0007669"/>
    <property type="project" value="UniProtKB-KW"/>
</dbReference>
<evidence type="ECO:0000256" key="10">
    <source>
        <dbReference type="ARBA" id="ARBA00023136"/>
    </source>
</evidence>
<dbReference type="PANTHER" id="PTHR33909:SF1">
    <property type="entry name" value="SEC TRANSLOCON ACCESSORY COMPLEX SUBUNIT YAJC"/>
    <property type="match status" value="1"/>
</dbReference>
<dbReference type="AlphaFoldDB" id="A0A1H0CP29"/>
<dbReference type="Pfam" id="PF02699">
    <property type="entry name" value="YajC"/>
    <property type="match status" value="1"/>
</dbReference>
<gene>
    <name evidence="12" type="ORF">SAMN04488516_103125</name>
</gene>
<evidence type="ECO:0000256" key="6">
    <source>
        <dbReference type="ARBA" id="ARBA00022692"/>
    </source>
</evidence>
<dbReference type="GO" id="GO:0005886">
    <property type="term" value="C:plasma membrane"/>
    <property type="evidence" value="ECO:0007669"/>
    <property type="project" value="UniProtKB-SubCell"/>
</dbReference>
<evidence type="ECO:0000256" key="7">
    <source>
        <dbReference type="ARBA" id="ARBA00022927"/>
    </source>
</evidence>
<dbReference type="SMART" id="SM01323">
    <property type="entry name" value="YajC"/>
    <property type="match status" value="1"/>
</dbReference>
<dbReference type="EMBL" id="FNIN01000003">
    <property type="protein sequence ID" value="SDN59642.1"/>
    <property type="molecule type" value="Genomic_DNA"/>
</dbReference>
<keyword evidence="6 11" id="KW-0812">Transmembrane</keyword>
<feature type="transmembrane region" description="Helical" evidence="11">
    <location>
        <begin position="25"/>
        <end position="43"/>
    </location>
</feature>
<evidence type="ECO:0000256" key="3">
    <source>
        <dbReference type="ARBA" id="ARBA00014962"/>
    </source>
</evidence>
<evidence type="ECO:0000256" key="4">
    <source>
        <dbReference type="ARBA" id="ARBA00022448"/>
    </source>
</evidence>
<dbReference type="InterPro" id="IPR003849">
    <property type="entry name" value="Preprotein_translocase_YajC"/>
</dbReference>
<sequence length="121" mass="12966">MDLVSVAHAMGQAGGASGGGQPNPLGAFLPLLLMFAIFYFLLIRPQQKKAKQHKEMLASLRKGDRVMTGGGLYGRIVDLDGEVVTVQLADNVEVKVNRGYIAAVVNPEKQKTEGKSTKKGK</sequence>
<dbReference type="PRINTS" id="PR01853">
    <property type="entry name" value="YAJCTRNLCASE"/>
</dbReference>
<reference evidence="12 13" key="1">
    <citation type="submission" date="2016-10" db="EMBL/GenBank/DDBJ databases">
        <authorList>
            <person name="de Groot N.N."/>
        </authorList>
    </citation>
    <scope>NUCLEOTIDE SEQUENCE [LARGE SCALE GENOMIC DNA]</scope>
    <source>
        <strain evidence="12 13">DSM 15269</strain>
    </source>
</reference>
<keyword evidence="13" id="KW-1185">Reference proteome</keyword>
<protein>
    <recommendedName>
        <fullName evidence="3">Sec translocon accessory complex subunit YajC</fullName>
    </recommendedName>
</protein>
<evidence type="ECO:0000313" key="13">
    <source>
        <dbReference type="Proteomes" id="UP000199602"/>
    </source>
</evidence>
<evidence type="ECO:0000256" key="8">
    <source>
        <dbReference type="ARBA" id="ARBA00022989"/>
    </source>
</evidence>
<evidence type="ECO:0000256" key="11">
    <source>
        <dbReference type="SAM" id="Phobius"/>
    </source>
</evidence>
<dbReference type="RefSeq" id="WP_092064324.1">
    <property type="nucleotide sequence ID" value="NZ_FNIN01000003.1"/>
</dbReference>
<evidence type="ECO:0000313" key="12">
    <source>
        <dbReference type="EMBL" id="SDN59642.1"/>
    </source>
</evidence>
<organism evidence="12 13">
    <name type="scientific">Desulfonauticus submarinus</name>
    <dbReference type="NCBI Taxonomy" id="206665"/>
    <lineage>
        <taxon>Bacteria</taxon>
        <taxon>Pseudomonadati</taxon>
        <taxon>Thermodesulfobacteriota</taxon>
        <taxon>Desulfovibrionia</taxon>
        <taxon>Desulfovibrionales</taxon>
        <taxon>Desulfonauticaceae</taxon>
        <taxon>Desulfonauticus</taxon>
    </lineage>
</organism>
<keyword evidence="5" id="KW-1003">Cell membrane</keyword>
<comment type="similarity">
    <text evidence="2">Belongs to the YajC family.</text>
</comment>
<proteinExistence type="inferred from homology"/>
<dbReference type="STRING" id="206665.SAMN04488516_103125"/>